<evidence type="ECO:0000256" key="1">
    <source>
        <dbReference type="SAM" id="MobiDB-lite"/>
    </source>
</evidence>
<feature type="region of interest" description="Disordered" evidence="1">
    <location>
        <begin position="1"/>
        <end position="40"/>
    </location>
</feature>
<comment type="caution">
    <text evidence="2">The sequence shown here is derived from an EMBL/GenBank/DDBJ whole genome shotgun (WGS) entry which is preliminary data.</text>
</comment>
<dbReference type="Proteomes" id="UP001596201">
    <property type="component" value="Unassembled WGS sequence"/>
</dbReference>
<dbReference type="AlphaFoldDB" id="A0ABD5R9H3"/>
<dbReference type="EMBL" id="JBHSKX010000001">
    <property type="protein sequence ID" value="MFC5366661.1"/>
    <property type="molecule type" value="Genomic_DNA"/>
</dbReference>
<keyword evidence="3" id="KW-1185">Reference proteome</keyword>
<evidence type="ECO:0000313" key="3">
    <source>
        <dbReference type="Proteomes" id="UP001596201"/>
    </source>
</evidence>
<dbReference type="Pfam" id="PF10604">
    <property type="entry name" value="Polyketide_cyc2"/>
    <property type="match status" value="1"/>
</dbReference>
<dbReference type="SUPFAM" id="SSF55961">
    <property type="entry name" value="Bet v1-like"/>
    <property type="match status" value="1"/>
</dbReference>
<reference evidence="2 3" key="1">
    <citation type="journal article" date="2019" name="Int. J. Syst. Evol. Microbiol.">
        <title>The Global Catalogue of Microorganisms (GCM) 10K type strain sequencing project: providing services to taxonomists for standard genome sequencing and annotation.</title>
        <authorList>
            <consortium name="The Broad Institute Genomics Platform"/>
            <consortium name="The Broad Institute Genome Sequencing Center for Infectious Disease"/>
            <person name="Wu L."/>
            <person name="Ma J."/>
        </authorList>
    </citation>
    <scope>NUCLEOTIDE SEQUENCE [LARGE SCALE GENOMIC DNA]</scope>
    <source>
        <strain evidence="2 3">CGMCC 1.12237</strain>
    </source>
</reference>
<proteinExistence type="predicted"/>
<dbReference type="Gene3D" id="3.30.530.20">
    <property type="match status" value="1"/>
</dbReference>
<dbReference type="InterPro" id="IPR023393">
    <property type="entry name" value="START-like_dom_sf"/>
</dbReference>
<accession>A0ABD5R9H3</accession>
<feature type="compositionally biased region" description="Basic and acidic residues" evidence="1">
    <location>
        <begin position="10"/>
        <end position="23"/>
    </location>
</feature>
<sequence>MSPRASRGPPADHDRVTDTERSGEIGLLTDGGRPREGRRLAKTPDGRRLELWREIDAPAETVWSLFTDTDYWADWGPTISAVELDTLGGDTADSEAADSTRIGQGTTGRVRVAGVWVPFSITTCTDCRWTWSVARIPATGHRVESLGPTRCRAVFELSPLAAGYAPVCRTALRRLDRLARESTG</sequence>
<name>A0ABD5R9H3_9EURY</name>
<organism evidence="2 3">
    <name type="scientific">Salinirubrum litoreum</name>
    <dbReference type="NCBI Taxonomy" id="1126234"/>
    <lineage>
        <taxon>Archaea</taxon>
        <taxon>Methanobacteriati</taxon>
        <taxon>Methanobacteriota</taxon>
        <taxon>Stenosarchaea group</taxon>
        <taxon>Halobacteria</taxon>
        <taxon>Halobacteriales</taxon>
        <taxon>Haloferacaceae</taxon>
        <taxon>Salinirubrum</taxon>
    </lineage>
</organism>
<dbReference type="InterPro" id="IPR019587">
    <property type="entry name" value="Polyketide_cyclase/dehydratase"/>
</dbReference>
<dbReference type="RefSeq" id="WP_345777721.1">
    <property type="nucleotide sequence ID" value="NZ_JAJCVJ010000001.1"/>
</dbReference>
<protein>
    <submittedName>
        <fullName evidence="2">SRPBCC family protein</fullName>
    </submittedName>
</protein>
<gene>
    <name evidence="2" type="ORF">ACFPJ5_06890</name>
</gene>
<evidence type="ECO:0000313" key="2">
    <source>
        <dbReference type="EMBL" id="MFC5366661.1"/>
    </source>
</evidence>